<accession>A0A1Z4VNW5</accession>
<protein>
    <submittedName>
        <fullName evidence="1">5,10-methylene-tetrahydrofolate dehydrogenase/methenyl tetrahydrofolate cyclohydrolase</fullName>
    </submittedName>
</protein>
<dbReference type="EMBL" id="AP018052">
    <property type="protein sequence ID" value="BAZ92914.1"/>
    <property type="molecule type" value="Genomic_DNA"/>
</dbReference>
<dbReference type="Proteomes" id="UP000218765">
    <property type="component" value="Chromosome"/>
</dbReference>
<dbReference type="KEGG" id="ttc:FOKN1_0510"/>
<gene>
    <name evidence="1" type="ORF">FOKN1_0510</name>
</gene>
<organism evidence="1 2">
    <name type="scientific">Thiohalobacter thiocyanaticus</name>
    <dbReference type="NCBI Taxonomy" id="585455"/>
    <lineage>
        <taxon>Bacteria</taxon>
        <taxon>Pseudomonadati</taxon>
        <taxon>Pseudomonadota</taxon>
        <taxon>Gammaproteobacteria</taxon>
        <taxon>Thiohalobacterales</taxon>
        <taxon>Thiohalobacteraceae</taxon>
        <taxon>Thiohalobacter</taxon>
    </lineage>
</organism>
<name>A0A1Z4VNW5_9GAMM</name>
<evidence type="ECO:0000313" key="1">
    <source>
        <dbReference type="EMBL" id="BAZ92914.1"/>
    </source>
</evidence>
<sequence length="136" mass="14375">MPGKHHKTTAFLVYLLVLVIALVPARLAVAIPAAFDQGQSPDSALTAAHCQQMAMQRAGNEPEGQELADPDRGMDCCKMVCDCPSCDQCLHASGSILTLPGGVGNANPDFHPLMCAHTESALRGIELSPPYIPPQI</sequence>
<reference evidence="1 2" key="1">
    <citation type="submission" date="2017-05" db="EMBL/GenBank/DDBJ databases">
        <title>Thiocyanate degradation by Thiohalobacter thiocyanaticus FOKN1.</title>
        <authorList>
            <person name="Oshiki M."/>
            <person name="Fukushima T."/>
            <person name="Kawano S."/>
            <person name="Nakagawa J."/>
        </authorList>
    </citation>
    <scope>NUCLEOTIDE SEQUENCE [LARGE SCALE GENOMIC DNA]</scope>
    <source>
        <strain evidence="1 2">FOKN1</strain>
    </source>
</reference>
<keyword evidence="1" id="KW-0378">Hydrolase</keyword>
<evidence type="ECO:0000313" key="2">
    <source>
        <dbReference type="Proteomes" id="UP000218765"/>
    </source>
</evidence>
<dbReference type="GO" id="GO:0016787">
    <property type="term" value="F:hydrolase activity"/>
    <property type="evidence" value="ECO:0007669"/>
    <property type="project" value="UniProtKB-KW"/>
</dbReference>
<dbReference type="RefSeq" id="WP_096364416.1">
    <property type="nucleotide sequence ID" value="NZ_AP018052.1"/>
</dbReference>
<dbReference type="AlphaFoldDB" id="A0A1Z4VNW5"/>
<keyword evidence="2" id="KW-1185">Reference proteome</keyword>
<proteinExistence type="predicted"/>